<dbReference type="Proteomes" id="UP001491349">
    <property type="component" value="Unassembled WGS sequence"/>
</dbReference>
<evidence type="ECO:0000313" key="1">
    <source>
        <dbReference type="EMBL" id="MEK8180240.1"/>
    </source>
</evidence>
<accession>A0ABU9E0S3</accession>
<evidence type="ECO:0000313" key="2">
    <source>
        <dbReference type="Proteomes" id="UP001491349"/>
    </source>
</evidence>
<organism evidence="1 2">
    <name type="scientific">Flavobacterium buctense</name>
    <dbReference type="NCBI Taxonomy" id="1648146"/>
    <lineage>
        <taxon>Bacteria</taxon>
        <taxon>Pseudomonadati</taxon>
        <taxon>Bacteroidota</taxon>
        <taxon>Flavobacteriia</taxon>
        <taxon>Flavobacteriales</taxon>
        <taxon>Flavobacteriaceae</taxon>
        <taxon>Flavobacterium</taxon>
    </lineage>
</organism>
<sequence>MKAAIMQPYFFPYIGYFQLLNAVDTFVVYDDVNFIKKGWINRNNILVNEKPYLFTVALKSASQNKLINEIELDDHSNWRTALLKTIHLAYGKAPFFGQVFPLIRDIIEQKGTNLSEWIVYSLQKISSYLSIETKIIISSEIEKDNSLKGQDKIIEICKKLDATHYINALGGLALYDKSTFSANQMTLQFIQSHPIVYTQFKNAFVPHLSVIDVMMFNAPEKVRQLLDQYELI</sequence>
<proteinExistence type="predicted"/>
<comment type="caution">
    <text evidence="1">The sequence shown here is derived from an EMBL/GenBank/DDBJ whole genome shotgun (WGS) entry which is preliminary data.</text>
</comment>
<dbReference type="InterPro" id="IPR014985">
    <property type="entry name" value="WbqC"/>
</dbReference>
<gene>
    <name evidence="1" type="ORF">WMW71_07795</name>
</gene>
<dbReference type="RefSeq" id="WP_187660710.1">
    <property type="nucleotide sequence ID" value="NZ_JACTAB010000005.1"/>
</dbReference>
<reference evidence="1 2" key="1">
    <citation type="submission" date="2024-04" db="EMBL/GenBank/DDBJ databases">
        <title>draft genome sequnece of Flavobacterium buctense JCM 30750.</title>
        <authorList>
            <person name="Kim D.-U."/>
        </authorList>
    </citation>
    <scope>NUCLEOTIDE SEQUENCE [LARGE SCALE GENOMIC DNA]</scope>
    <source>
        <strain evidence="1 2">JCM 30750</strain>
    </source>
</reference>
<dbReference type="Pfam" id="PF08889">
    <property type="entry name" value="WbqC"/>
    <property type="match status" value="1"/>
</dbReference>
<keyword evidence="2" id="KW-1185">Reference proteome</keyword>
<name>A0ABU9E0S3_9FLAO</name>
<protein>
    <submittedName>
        <fullName evidence="1">WbqC family protein</fullName>
    </submittedName>
</protein>
<dbReference type="EMBL" id="JBBPCB010000004">
    <property type="protein sequence ID" value="MEK8180240.1"/>
    <property type="molecule type" value="Genomic_DNA"/>
</dbReference>